<organism evidence="1 2">
    <name type="scientific">Pisolithus tinctorius Marx 270</name>
    <dbReference type="NCBI Taxonomy" id="870435"/>
    <lineage>
        <taxon>Eukaryota</taxon>
        <taxon>Fungi</taxon>
        <taxon>Dikarya</taxon>
        <taxon>Basidiomycota</taxon>
        <taxon>Agaricomycotina</taxon>
        <taxon>Agaricomycetes</taxon>
        <taxon>Agaricomycetidae</taxon>
        <taxon>Boletales</taxon>
        <taxon>Sclerodermatineae</taxon>
        <taxon>Pisolithaceae</taxon>
        <taxon>Pisolithus</taxon>
    </lineage>
</organism>
<sequence length="138" mass="15799">MGEPESVKETQPTDTGKIFMRLTDLFTSPRIKYILQNVKISSDLSEEEKQKVTELIAEFTDIFACSLGKVLPIPGAQIDLNVLGAYVRVMVMTWPMNPPQCQFMHKWVNQMLEANLIKQANILWIKHITPMVLVQKTH</sequence>
<evidence type="ECO:0000313" key="2">
    <source>
        <dbReference type="Proteomes" id="UP000054217"/>
    </source>
</evidence>
<dbReference type="EMBL" id="KN831960">
    <property type="protein sequence ID" value="KIO07379.1"/>
    <property type="molecule type" value="Genomic_DNA"/>
</dbReference>
<dbReference type="InterPro" id="IPR043502">
    <property type="entry name" value="DNA/RNA_pol_sf"/>
</dbReference>
<dbReference type="AlphaFoldDB" id="A0A0C3PHB4"/>
<dbReference type="STRING" id="870435.A0A0C3PHB4"/>
<evidence type="ECO:0000313" key="1">
    <source>
        <dbReference type="EMBL" id="KIO07379.1"/>
    </source>
</evidence>
<protein>
    <submittedName>
        <fullName evidence="1">Uncharacterized protein</fullName>
    </submittedName>
</protein>
<feature type="non-terminal residue" evidence="1">
    <location>
        <position position="138"/>
    </location>
</feature>
<dbReference type="InParanoid" id="A0A0C3PHB4"/>
<proteinExistence type="predicted"/>
<dbReference type="Proteomes" id="UP000054217">
    <property type="component" value="Unassembled WGS sequence"/>
</dbReference>
<reference evidence="1 2" key="1">
    <citation type="submission" date="2014-04" db="EMBL/GenBank/DDBJ databases">
        <authorList>
            <consortium name="DOE Joint Genome Institute"/>
            <person name="Kuo A."/>
            <person name="Kohler A."/>
            <person name="Costa M.D."/>
            <person name="Nagy L.G."/>
            <person name="Floudas D."/>
            <person name="Copeland A."/>
            <person name="Barry K.W."/>
            <person name="Cichocki N."/>
            <person name="Veneault-Fourrey C."/>
            <person name="LaButti K."/>
            <person name="Lindquist E.A."/>
            <person name="Lipzen A."/>
            <person name="Lundell T."/>
            <person name="Morin E."/>
            <person name="Murat C."/>
            <person name="Sun H."/>
            <person name="Tunlid A."/>
            <person name="Henrissat B."/>
            <person name="Grigoriev I.V."/>
            <person name="Hibbett D.S."/>
            <person name="Martin F."/>
            <person name="Nordberg H.P."/>
            <person name="Cantor M.N."/>
            <person name="Hua S.X."/>
        </authorList>
    </citation>
    <scope>NUCLEOTIDE SEQUENCE [LARGE SCALE GENOMIC DNA]</scope>
    <source>
        <strain evidence="1 2">Marx 270</strain>
    </source>
</reference>
<dbReference type="OrthoDB" id="3363652at2759"/>
<name>A0A0C3PHB4_PISTI</name>
<reference evidence="2" key="2">
    <citation type="submission" date="2015-01" db="EMBL/GenBank/DDBJ databases">
        <title>Evolutionary Origins and Diversification of the Mycorrhizal Mutualists.</title>
        <authorList>
            <consortium name="DOE Joint Genome Institute"/>
            <consortium name="Mycorrhizal Genomics Consortium"/>
            <person name="Kohler A."/>
            <person name="Kuo A."/>
            <person name="Nagy L.G."/>
            <person name="Floudas D."/>
            <person name="Copeland A."/>
            <person name="Barry K.W."/>
            <person name="Cichocki N."/>
            <person name="Veneault-Fourrey C."/>
            <person name="LaButti K."/>
            <person name="Lindquist E.A."/>
            <person name="Lipzen A."/>
            <person name="Lundell T."/>
            <person name="Morin E."/>
            <person name="Murat C."/>
            <person name="Riley R."/>
            <person name="Ohm R."/>
            <person name="Sun H."/>
            <person name="Tunlid A."/>
            <person name="Henrissat B."/>
            <person name="Grigoriev I.V."/>
            <person name="Hibbett D.S."/>
            <person name="Martin F."/>
        </authorList>
    </citation>
    <scope>NUCLEOTIDE SEQUENCE [LARGE SCALE GENOMIC DNA]</scope>
    <source>
        <strain evidence="2">Marx 270</strain>
    </source>
</reference>
<dbReference type="HOGENOM" id="CLU_119163_0_1_1"/>
<gene>
    <name evidence="1" type="ORF">M404DRAFT_136536</name>
</gene>
<accession>A0A0C3PHB4</accession>
<keyword evidence="2" id="KW-1185">Reference proteome</keyword>
<dbReference type="SUPFAM" id="SSF56672">
    <property type="entry name" value="DNA/RNA polymerases"/>
    <property type="match status" value="1"/>
</dbReference>